<dbReference type="PANTHER" id="PTHR11051:SF8">
    <property type="entry name" value="PROTEIN-GLUCOSYLGALACTOSYLHYDROXYLYSINE GLUCOSIDASE"/>
    <property type="match status" value="1"/>
</dbReference>
<feature type="domain" description="Glycoside hydrolase family 65 C-terminal" evidence="7">
    <location>
        <begin position="658"/>
        <end position="715"/>
    </location>
</feature>
<evidence type="ECO:0000259" key="6">
    <source>
        <dbReference type="Pfam" id="PF03632"/>
    </source>
</evidence>
<organism evidence="9 10">
    <name type="scientific">Enterococcus pseudoavium</name>
    <dbReference type="NCBI Taxonomy" id="44007"/>
    <lineage>
        <taxon>Bacteria</taxon>
        <taxon>Bacillati</taxon>
        <taxon>Bacillota</taxon>
        <taxon>Bacilli</taxon>
        <taxon>Lactobacillales</taxon>
        <taxon>Enterococcaceae</taxon>
        <taxon>Enterococcus</taxon>
    </lineage>
</organism>
<evidence type="ECO:0000256" key="4">
    <source>
        <dbReference type="PIRSR" id="PIRSR036289-50"/>
    </source>
</evidence>
<dbReference type="InterPro" id="IPR008928">
    <property type="entry name" value="6-hairpin_glycosidase_sf"/>
</dbReference>
<evidence type="ECO:0000259" key="7">
    <source>
        <dbReference type="Pfam" id="PF03633"/>
    </source>
</evidence>
<feature type="domain" description="Glycoside hydrolase family 65 central catalytic" evidence="6">
    <location>
        <begin position="289"/>
        <end position="645"/>
    </location>
</feature>
<dbReference type="SUPFAM" id="SSF48208">
    <property type="entry name" value="Six-hairpin glycosidases"/>
    <property type="match status" value="1"/>
</dbReference>
<evidence type="ECO:0000256" key="1">
    <source>
        <dbReference type="ARBA" id="ARBA00006768"/>
    </source>
</evidence>
<dbReference type="Proteomes" id="UP001180842">
    <property type="component" value="Unassembled WGS sequence"/>
</dbReference>
<keyword evidence="9" id="KW-0378">Hydrolase</keyword>
<dbReference type="AlphaFoldDB" id="A0AAE4I0R9"/>
<dbReference type="InterPro" id="IPR037018">
    <property type="entry name" value="GH65_N"/>
</dbReference>
<dbReference type="GO" id="GO:0004553">
    <property type="term" value="F:hydrolase activity, hydrolyzing O-glycosyl compounds"/>
    <property type="evidence" value="ECO:0007669"/>
    <property type="project" value="TreeGrafter"/>
</dbReference>
<dbReference type="Pfam" id="PF03636">
    <property type="entry name" value="Glyco_hydro_65N"/>
    <property type="match status" value="1"/>
</dbReference>
<dbReference type="EMBL" id="JARQAI010000001">
    <property type="protein sequence ID" value="MDT2735659.1"/>
    <property type="molecule type" value="Genomic_DNA"/>
</dbReference>
<keyword evidence="2" id="KW-0328">Glycosyltransferase</keyword>
<evidence type="ECO:0000313" key="10">
    <source>
        <dbReference type="Proteomes" id="UP001180842"/>
    </source>
</evidence>
<dbReference type="GO" id="GO:0016757">
    <property type="term" value="F:glycosyltransferase activity"/>
    <property type="evidence" value="ECO:0007669"/>
    <property type="project" value="UniProtKB-KW"/>
</dbReference>
<dbReference type="GO" id="GO:0030246">
    <property type="term" value="F:carbohydrate binding"/>
    <property type="evidence" value="ECO:0007669"/>
    <property type="project" value="InterPro"/>
</dbReference>
<dbReference type="InterPro" id="IPR005194">
    <property type="entry name" value="Glyco_hydro_65_C"/>
</dbReference>
<evidence type="ECO:0000256" key="2">
    <source>
        <dbReference type="ARBA" id="ARBA00022676"/>
    </source>
</evidence>
<proteinExistence type="inferred from homology"/>
<feature type="active site" description="Proton donor" evidence="4">
    <location>
        <position position="462"/>
    </location>
</feature>
<dbReference type="SUPFAM" id="SSF74650">
    <property type="entry name" value="Galactose mutarotase-like"/>
    <property type="match status" value="1"/>
</dbReference>
<name>A0AAE4I0R9_9ENTE</name>
<dbReference type="InterPro" id="IPR005196">
    <property type="entry name" value="Glyco_hydro_65_N"/>
</dbReference>
<feature type="domain" description="Glycoside hydrolase family 65 N-terminal" evidence="8">
    <location>
        <begin position="5"/>
        <end position="233"/>
    </location>
</feature>
<evidence type="ECO:0000259" key="8">
    <source>
        <dbReference type="Pfam" id="PF03636"/>
    </source>
</evidence>
<evidence type="ECO:0000313" key="9">
    <source>
        <dbReference type="EMBL" id="MDT2735659.1"/>
    </source>
</evidence>
<feature type="binding site" evidence="5">
    <location>
        <begin position="558"/>
        <end position="559"/>
    </location>
    <ligand>
        <name>substrate</name>
    </ligand>
</feature>
<gene>
    <name evidence="9" type="ORF">P7H00_00745</name>
</gene>
<comment type="similarity">
    <text evidence="1">Belongs to the glycosyl hydrolase 65 family.</text>
</comment>
<comment type="caution">
    <text evidence="9">The sequence shown here is derived from an EMBL/GenBank/DDBJ whole genome shotgun (WGS) entry which is preliminary data.</text>
</comment>
<accession>A0AAE4I0R9</accession>
<dbReference type="Pfam" id="PF03632">
    <property type="entry name" value="Glyco_hydro_65m"/>
    <property type="match status" value="1"/>
</dbReference>
<sequence length="724" mass="82635">MRIEYNQFDEETLNKEATLMTIGNGYLGLRAVQEENYRNQDRGFFVRGIFDRAVGTESAELVNLPDITALELRINGEVFSMNSSKISQYQRYLELSTGELVRSLIWQTASGQRVRITNKRIANQKEKSQLAFQLIVEPLDEGTCMISVKTGIDGQVSNGGNQHLIEQDLRVFDERLLVAEYETIESQLKLGLAMRLNKAGVISAKNRKIQTTISETCSKEAPFILEKMVYVFSGLETEASFEAAKTAGQQNVSYGTVFAETKTAWKDFWQNHRVTIASENPFDQQAIDFACYHLQIMTPDAPQFSVGAKGLTGEGYKGHVFWDTEIFILPFFLHNYPEIAESLLKYRYFRLAGAKEKAQQNNYQGALFPWESALTGYEETPKYAAINIRTGKRQVISSAMAEHHIVADIAFAVMDLYETTNDQVFMDQYGKELLKETALFWLSRGEEVAGRIEIHDVIGPDEYTEHINNNAYTNYLAAYNVQAALDHSTGDEELNQQFEEFLAKLYLPVPNEAGLIPQDDSFLTKPSIDLKKYKEQAGSQLILTDYSRQEVIDRQILKQADLVMLMYLQPQLFDFETIKKNLYYYEERTIHDSSLSKAIHAIVAARINEAEWAYEMFQAACRIDLNDQPHTSDEGIHAASLGAIWLATVFGFAGISKGEQLAVTPQLPKAWQQLQFSFYWKNEKIHFDLTQDRLILSKATQAELPIMIDGQEYHLKQKLEWRRN</sequence>
<dbReference type="Pfam" id="PF03633">
    <property type="entry name" value="Glyco_hydro_65C"/>
    <property type="match status" value="1"/>
</dbReference>
<dbReference type="RefSeq" id="WP_311796358.1">
    <property type="nucleotide sequence ID" value="NZ_JARQAI010000001.1"/>
</dbReference>
<dbReference type="Gene3D" id="2.70.98.40">
    <property type="entry name" value="Glycoside hydrolase, family 65, N-terminal domain"/>
    <property type="match status" value="1"/>
</dbReference>
<dbReference type="InterPro" id="IPR012341">
    <property type="entry name" value="6hp_glycosidase-like_sf"/>
</dbReference>
<evidence type="ECO:0000256" key="5">
    <source>
        <dbReference type="PIRSR" id="PIRSR036289-51"/>
    </source>
</evidence>
<dbReference type="PANTHER" id="PTHR11051">
    <property type="entry name" value="GLYCOSYL HYDROLASE-RELATED"/>
    <property type="match status" value="1"/>
</dbReference>
<dbReference type="InterPro" id="IPR011013">
    <property type="entry name" value="Gal_mutarotase_sf_dom"/>
</dbReference>
<feature type="binding site" evidence="5">
    <location>
        <begin position="322"/>
        <end position="323"/>
    </location>
    <ligand>
        <name>substrate</name>
    </ligand>
</feature>
<keyword evidence="3" id="KW-0808">Transferase</keyword>
<dbReference type="GO" id="GO:0005975">
    <property type="term" value="P:carbohydrate metabolic process"/>
    <property type="evidence" value="ECO:0007669"/>
    <property type="project" value="InterPro"/>
</dbReference>
<protein>
    <submittedName>
        <fullName evidence="9">Glycosyl hydrolase family 65 protein</fullName>
    </submittedName>
</protein>
<dbReference type="InterPro" id="IPR017045">
    <property type="entry name" value="Malt_Pase/Glycosyl_Hdrlase"/>
</dbReference>
<reference evidence="9" key="1">
    <citation type="submission" date="2023-03" db="EMBL/GenBank/DDBJ databases">
        <authorList>
            <person name="Shen W."/>
            <person name="Cai J."/>
        </authorList>
    </citation>
    <scope>NUCLEOTIDE SEQUENCE</scope>
    <source>
        <strain evidence="9">P69-2</strain>
    </source>
</reference>
<evidence type="ECO:0000256" key="3">
    <source>
        <dbReference type="ARBA" id="ARBA00022679"/>
    </source>
</evidence>
<dbReference type="Gene3D" id="2.60.420.10">
    <property type="entry name" value="Maltose phosphorylase, domain 3"/>
    <property type="match status" value="1"/>
</dbReference>
<dbReference type="InterPro" id="IPR005195">
    <property type="entry name" value="Glyco_hydro_65_M"/>
</dbReference>
<dbReference type="Gene3D" id="1.50.10.10">
    <property type="match status" value="1"/>
</dbReference>
<dbReference type="PIRSF" id="PIRSF036289">
    <property type="entry name" value="Glycosyl_hydrolase_malt_phosph"/>
    <property type="match status" value="1"/>
</dbReference>